<name>A0ABD2GN52_PAGBO</name>
<organism evidence="3 4">
    <name type="scientific">Pagothenia borchgrevinki</name>
    <name type="common">Bald rockcod</name>
    <name type="synonym">Trematomus borchgrevinki</name>
    <dbReference type="NCBI Taxonomy" id="8213"/>
    <lineage>
        <taxon>Eukaryota</taxon>
        <taxon>Metazoa</taxon>
        <taxon>Chordata</taxon>
        <taxon>Craniata</taxon>
        <taxon>Vertebrata</taxon>
        <taxon>Euteleostomi</taxon>
        <taxon>Actinopterygii</taxon>
        <taxon>Neopterygii</taxon>
        <taxon>Teleostei</taxon>
        <taxon>Neoteleostei</taxon>
        <taxon>Acanthomorphata</taxon>
        <taxon>Eupercaria</taxon>
        <taxon>Perciformes</taxon>
        <taxon>Notothenioidei</taxon>
        <taxon>Nototheniidae</taxon>
        <taxon>Pagothenia</taxon>
    </lineage>
</organism>
<feature type="region of interest" description="Disordered" evidence="1">
    <location>
        <begin position="64"/>
        <end position="94"/>
    </location>
</feature>
<feature type="signal peptide" evidence="2">
    <location>
        <begin position="1"/>
        <end position="27"/>
    </location>
</feature>
<evidence type="ECO:0008006" key="5">
    <source>
        <dbReference type="Google" id="ProtNLM"/>
    </source>
</evidence>
<evidence type="ECO:0000256" key="2">
    <source>
        <dbReference type="SAM" id="SignalP"/>
    </source>
</evidence>
<dbReference type="Proteomes" id="UP001619887">
    <property type="component" value="Unassembled WGS sequence"/>
</dbReference>
<evidence type="ECO:0000256" key="1">
    <source>
        <dbReference type="SAM" id="MobiDB-lite"/>
    </source>
</evidence>
<evidence type="ECO:0000313" key="4">
    <source>
        <dbReference type="Proteomes" id="UP001619887"/>
    </source>
</evidence>
<comment type="caution">
    <text evidence="3">The sequence shown here is derived from an EMBL/GenBank/DDBJ whole genome shotgun (WGS) entry which is preliminary data.</text>
</comment>
<proteinExistence type="predicted"/>
<feature type="chain" id="PRO_5044864324" description="Secreted protein" evidence="2">
    <location>
        <begin position="28"/>
        <end position="94"/>
    </location>
</feature>
<dbReference type="EMBL" id="JBIYXZ010002077">
    <property type="protein sequence ID" value="KAL3055409.1"/>
    <property type="molecule type" value="Genomic_DNA"/>
</dbReference>
<protein>
    <recommendedName>
        <fullName evidence="5">Secreted protein</fullName>
    </recommendedName>
</protein>
<gene>
    <name evidence="3" type="ORF">OYC64_018151</name>
</gene>
<reference evidence="3 4" key="1">
    <citation type="journal article" date="2022" name="G3 (Bethesda)">
        <title>Evaluating Illumina-, Nanopore-, and PacBio-based genome assembly strategies with the bald notothen, Trematomus borchgrevinki.</title>
        <authorList>
            <person name="Rayamajhi N."/>
            <person name="Cheng C.C."/>
            <person name="Catchen J.M."/>
        </authorList>
    </citation>
    <scope>NUCLEOTIDE SEQUENCE [LARGE SCALE GENOMIC DNA]</scope>
    <source>
        <strain evidence="3">AGRC-2024</strain>
    </source>
</reference>
<reference evidence="3 4" key="2">
    <citation type="journal article" date="2024" name="G3 (Bethesda)">
        <title>The genome of the cryopelagic Antarctic bald notothen, Trematomus borchgrevinki.</title>
        <authorList>
            <person name="Rayamajhi N."/>
            <person name="Rivera-Colon A.G."/>
            <person name="Minhas B.F."/>
            <person name="Cheng C.C."/>
            <person name="Catchen J.M."/>
        </authorList>
    </citation>
    <scope>NUCLEOTIDE SEQUENCE [LARGE SCALE GENOMIC DNA]</scope>
    <source>
        <strain evidence="3">AGRC-2024</strain>
    </source>
</reference>
<evidence type="ECO:0000313" key="3">
    <source>
        <dbReference type="EMBL" id="KAL3055409.1"/>
    </source>
</evidence>
<accession>A0ABD2GN52</accession>
<keyword evidence="4" id="KW-1185">Reference proteome</keyword>
<sequence>MDKGVLLLLLLSLQVFMLVTTFTSSDAAPVVTEDQPPGQVGSTYVGYSPCWRMLGGCGLIGAMGPGPTPARPEEPTSEEPSLEALSKPLINELL</sequence>
<keyword evidence="2" id="KW-0732">Signal</keyword>
<dbReference type="AlphaFoldDB" id="A0ABD2GN52"/>